<name>A0A9P6JP97_9AGAR</name>
<gene>
    <name evidence="4" type="ORF">CPB83DRAFT_396842</name>
</gene>
<feature type="region of interest" description="Disordered" evidence="1">
    <location>
        <begin position="235"/>
        <end position="265"/>
    </location>
</feature>
<feature type="transmembrane region" description="Helical" evidence="2">
    <location>
        <begin position="288"/>
        <end position="305"/>
    </location>
</feature>
<evidence type="ECO:0000256" key="3">
    <source>
        <dbReference type="SAM" id="SignalP"/>
    </source>
</evidence>
<evidence type="ECO:0000313" key="4">
    <source>
        <dbReference type="EMBL" id="KAF9527449.1"/>
    </source>
</evidence>
<protein>
    <recommendedName>
        <fullName evidence="6">Membrane-associated protein</fullName>
    </recommendedName>
</protein>
<feature type="chain" id="PRO_5040452574" description="Membrane-associated protein" evidence="3">
    <location>
        <begin position="28"/>
        <end position="361"/>
    </location>
</feature>
<keyword evidence="2" id="KW-0812">Transmembrane</keyword>
<comment type="caution">
    <text evidence="4">The sequence shown here is derived from an EMBL/GenBank/DDBJ whole genome shotgun (WGS) entry which is preliminary data.</text>
</comment>
<dbReference type="AlphaFoldDB" id="A0A9P6JP97"/>
<evidence type="ECO:0000256" key="1">
    <source>
        <dbReference type="SAM" id="MobiDB-lite"/>
    </source>
</evidence>
<dbReference type="OrthoDB" id="3058731at2759"/>
<dbReference type="EMBL" id="MU157861">
    <property type="protein sequence ID" value="KAF9527449.1"/>
    <property type="molecule type" value="Genomic_DNA"/>
</dbReference>
<dbReference type="Proteomes" id="UP000807306">
    <property type="component" value="Unassembled WGS sequence"/>
</dbReference>
<keyword evidence="2" id="KW-0472">Membrane</keyword>
<feature type="transmembrane region" description="Helical" evidence="2">
    <location>
        <begin position="159"/>
        <end position="179"/>
    </location>
</feature>
<accession>A0A9P6JP97</accession>
<evidence type="ECO:0008006" key="6">
    <source>
        <dbReference type="Google" id="ProtNLM"/>
    </source>
</evidence>
<feature type="signal peptide" evidence="3">
    <location>
        <begin position="1"/>
        <end position="27"/>
    </location>
</feature>
<proteinExistence type="predicted"/>
<evidence type="ECO:0000256" key="2">
    <source>
        <dbReference type="SAM" id="Phobius"/>
    </source>
</evidence>
<keyword evidence="3" id="KW-0732">Signal</keyword>
<feature type="transmembrane region" description="Helical" evidence="2">
    <location>
        <begin position="311"/>
        <end position="337"/>
    </location>
</feature>
<evidence type="ECO:0000313" key="5">
    <source>
        <dbReference type="Proteomes" id="UP000807306"/>
    </source>
</evidence>
<sequence>MQTHWSRFNNILTCLIIVLFLVTGTLADDSACPPRPLIVYSPFTPWFHFYNGSSQYCWDCASCVFIRADETRKQQFGATALVMGFIPSTLRDVSWPERRIVNISQQLPPIVETIVRALGLDPHITTVDGTKQKSLRIMAEGLAVNSSWLARWAYRKEKWVIVAVVWTSGTGLLLSYAALSVMELLSKRSALGCTYPVYVTTWYILAVFPAGVHVFFANRGSQLSATEKMVDQLQPSTTSSSRGQAGRSLDEGQLASSTNNQTERKKATEGTKFDCHCAGEQWFVQFPWALYYILGTLIFTSIMAVTVIEMVAWFLCAMFVTAASKLLGFFICMSFEATGEGRHRLRMSEQKLDDEMNFQYT</sequence>
<reference evidence="4" key="1">
    <citation type="submission" date="2020-11" db="EMBL/GenBank/DDBJ databases">
        <authorList>
            <consortium name="DOE Joint Genome Institute"/>
            <person name="Ahrendt S."/>
            <person name="Riley R."/>
            <person name="Andreopoulos W."/>
            <person name="Labutti K."/>
            <person name="Pangilinan J."/>
            <person name="Ruiz-Duenas F.J."/>
            <person name="Barrasa J.M."/>
            <person name="Sanchez-Garcia M."/>
            <person name="Camarero S."/>
            <person name="Miyauchi S."/>
            <person name="Serrano A."/>
            <person name="Linde D."/>
            <person name="Babiker R."/>
            <person name="Drula E."/>
            <person name="Ayuso-Fernandez I."/>
            <person name="Pacheco R."/>
            <person name="Padilla G."/>
            <person name="Ferreira P."/>
            <person name="Barriuso J."/>
            <person name="Kellner H."/>
            <person name="Castanera R."/>
            <person name="Alfaro M."/>
            <person name="Ramirez L."/>
            <person name="Pisabarro A.G."/>
            <person name="Kuo A."/>
            <person name="Tritt A."/>
            <person name="Lipzen A."/>
            <person name="He G."/>
            <person name="Yan M."/>
            <person name="Ng V."/>
            <person name="Cullen D."/>
            <person name="Martin F."/>
            <person name="Rosso M.-N."/>
            <person name="Henrissat B."/>
            <person name="Hibbett D."/>
            <person name="Martinez A.T."/>
            <person name="Grigoriev I.V."/>
        </authorList>
    </citation>
    <scope>NUCLEOTIDE SEQUENCE</scope>
    <source>
        <strain evidence="4">CBS 506.95</strain>
    </source>
</reference>
<keyword evidence="2" id="KW-1133">Transmembrane helix</keyword>
<organism evidence="4 5">
    <name type="scientific">Crepidotus variabilis</name>
    <dbReference type="NCBI Taxonomy" id="179855"/>
    <lineage>
        <taxon>Eukaryota</taxon>
        <taxon>Fungi</taxon>
        <taxon>Dikarya</taxon>
        <taxon>Basidiomycota</taxon>
        <taxon>Agaricomycotina</taxon>
        <taxon>Agaricomycetes</taxon>
        <taxon>Agaricomycetidae</taxon>
        <taxon>Agaricales</taxon>
        <taxon>Agaricineae</taxon>
        <taxon>Crepidotaceae</taxon>
        <taxon>Crepidotus</taxon>
    </lineage>
</organism>
<keyword evidence="5" id="KW-1185">Reference proteome</keyword>